<sequence>MPKVSPRAEKIFGRVPTAVNLVGSALLITQVVVGISLAVGSDEPDPVALIPPPPTMNVVPTPEVVAATPVEPPSPSPTPTMEVKRIPEGEIVRLKRFAGAGSPVIGQVKDKKARLTFVELGAPWGRSQSLGTGPIVDGTYSKRQTFVTEEYGPALDRQWWADIDSQRHTAELAPGESLYDIAAATLDYKQSRSFPSGTVGVDLASQPIKNGWVIVRQMRMPESDAGRKSRIELSAVAALNTGTARPGILWITIPDTHKRLWPDINRVIASVRALRP</sequence>
<comment type="caution">
    <text evidence="1">The sequence shown here is derived from an EMBL/GenBank/DDBJ whole genome shotgun (WGS) entry which is preliminary data.</text>
</comment>
<keyword evidence="2" id="KW-1185">Reference proteome</keyword>
<protein>
    <submittedName>
        <fullName evidence="1">Uncharacterized protein</fullName>
    </submittedName>
</protein>
<proteinExistence type="predicted"/>
<dbReference type="OrthoDB" id="3971500at2"/>
<name>A0A5M3XDH8_9ACTN</name>
<dbReference type="AlphaFoldDB" id="A0A5M3XDH8"/>
<accession>A0A5M3XDH8</accession>
<dbReference type="Proteomes" id="UP000377595">
    <property type="component" value="Unassembled WGS sequence"/>
</dbReference>
<dbReference type="EMBL" id="BLAF01000006">
    <property type="protein sequence ID" value="GES18259.1"/>
    <property type="molecule type" value="Genomic_DNA"/>
</dbReference>
<dbReference type="RefSeq" id="WP_155343391.1">
    <property type="nucleotide sequence ID" value="NZ_BAAAHM010000017.1"/>
</dbReference>
<reference evidence="1 2" key="1">
    <citation type="submission" date="2019-10" db="EMBL/GenBank/DDBJ databases">
        <title>Whole genome shotgun sequence of Acrocarpospora pleiomorpha NBRC 16267.</title>
        <authorList>
            <person name="Ichikawa N."/>
            <person name="Kimura A."/>
            <person name="Kitahashi Y."/>
            <person name="Komaki H."/>
            <person name="Oguchi A."/>
        </authorList>
    </citation>
    <scope>NUCLEOTIDE SEQUENCE [LARGE SCALE GENOMIC DNA]</scope>
    <source>
        <strain evidence="1 2">NBRC 16267</strain>
    </source>
</reference>
<evidence type="ECO:0000313" key="2">
    <source>
        <dbReference type="Proteomes" id="UP000377595"/>
    </source>
</evidence>
<evidence type="ECO:0000313" key="1">
    <source>
        <dbReference type="EMBL" id="GES18259.1"/>
    </source>
</evidence>
<organism evidence="1 2">
    <name type="scientific">Acrocarpospora pleiomorpha</name>
    <dbReference type="NCBI Taxonomy" id="90975"/>
    <lineage>
        <taxon>Bacteria</taxon>
        <taxon>Bacillati</taxon>
        <taxon>Actinomycetota</taxon>
        <taxon>Actinomycetes</taxon>
        <taxon>Streptosporangiales</taxon>
        <taxon>Streptosporangiaceae</taxon>
        <taxon>Acrocarpospora</taxon>
    </lineage>
</organism>
<gene>
    <name evidence="1" type="ORF">Aple_011540</name>
</gene>